<evidence type="ECO:0000313" key="4">
    <source>
        <dbReference type="EMBL" id="QNT70309.1"/>
    </source>
</evidence>
<gene>
    <name evidence="4" type="ORF">HQ394_14430</name>
</gene>
<dbReference type="PANTHER" id="PTHR45266">
    <property type="entry name" value="OXALOACETATE DECARBOXYLASE ALPHA CHAIN"/>
    <property type="match status" value="1"/>
</dbReference>
<keyword evidence="5" id="KW-1185">Reference proteome</keyword>
<dbReference type="RefSeq" id="WP_190260790.1">
    <property type="nucleotide sequence ID" value="NZ_CP053923.1"/>
</dbReference>
<dbReference type="Pfam" id="PF00364">
    <property type="entry name" value="Biotin_lipoyl"/>
    <property type="match status" value="1"/>
</dbReference>
<dbReference type="AlphaFoldDB" id="A0A7H1N3M3"/>
<dbReference type="InterPro" id="IPR011053">
    <property type="entry name" value="Single_hybrid_motif"/>
</dbReference>
<dbReference type="Proteomes" id="UP000516369">
    <property type="component" value="Chromosome"/>
</dbReference>
<evidence type="ECO:0000313" key="5">
    <source>
        <dbReference type="Proteomes" id="UP000516369"/>
    </source>
</evidence>
<dbReference type="KEGG" id="dvn:HQ394_14430"/>
<evidence type="ECO:0000256" key="1">
    <source>
        <dbReference type="ARBA" id="ARBA00023267"/>
    </source>
</evidence>
<evidence type="ECO:0000256" key="2">
    <source>
        <dbReference type="SAM" id="MobiDB-lite"/>
    </source>
</evidence>
<dbReference type="SUPFAM" id="SSF51230">
    <property type="entry name" value="Single hybrid motif"/>
    <property type="match status" value="1"/>
</dbReference>
<accession>A0A7H1N3M3</accession>
<feature type="region of interest" description="Disordered" evidence="2">
    <location>
        <begin position="41"/>
        <end position="65"/>
    </location>
</feature>
<dbReference type="InterPro" id="IPR050709">
    <property type="entry name" value="Biotin_Carboxyl_Carrier/Decarb"/>
</dbReference>
<dbReference type="CDD" id="cd06850">
    <property type="entry name" value="biotinyl_domain"/>
    <property type="match status" value="1"/>
</dbReference>
<dbReference type="Gene3D" id="2.40.50.100">
    <property type="match status" value="1"/>
</dbReference>
<name>A0A7H1N3M3_9PROT</name>
<dbReference type="InterPro" id="IPR001882">
    <property type="entry name" value="Biotin_BS"/>
</dbReference>
<dbReference type="InterPro" id="IPR000089">
    <property type="entry name" value="Biotin_lipoyl"/>
</dbReference>
<sequence length="135" mass="13408">MMKHLRITVDGKIYDVLVEDLTDDSGGTLYPAPGTMAAAQAPRAATVAPPPSAPTAAPAATGGGGDGDKLAPLGGVVVEICVKIGDAVKAGDRVATIEAMKMKTAVSAHRDGTVSAIPVKVGDAVDAGQSLMTIS</sequence>
<keyword evidence="1" id="KW-0092">Biotin</keyword>
<evidence type="ECO:0000259" key="3">
    <source>
        <dbReference type="PROSITE" id="PS50968"/>
    </source>
</evidence>
<feature type="domain" description="Lipoyl-binding" evidence="3">
    <location>
        <begin position="59"/>
        <end position="135"/>
    </location>
</feature>
<dbReference type="EMBL" id="CP053923">
    <property type="protein sequence ID" value="QNT70309.1"/>
    <property type="molecule type" value="Genomic_DNA"/>
</dbReference>
<dbReference type="PROSITE" id="PS00188">
    <property type="entry name" value="BIOTIN"/>
    <property type="match status" value="1"/>
</dbReference>
<protein>
    <submittedName>
        <fullName evidence="4">Acetyl-CoA carboxylase biotin carboxyl carrier protein subunit</fullName>
    </submittedName>
</protein>
<proteinExistence type="predicted"/>
<dbReference type="PANTHER" id="PTHR45266:SF3">
    <property type="entry name" value="OXALOACETATE DECARBOXYLASE ALPHA CHAIN"/>
    <property type="match status" value="1"/>
</dbReference>
<dbReference type="PROSITE" id="PS50968">
    <property type="entry name" value="BIOTINYL_LIPOYL"/>
    <property type="match status" value="1"/>
</dbReference>
<organism evidence="4 5">
    <name type="scientific">Defluviicoccus vanus</name>
    <dbReference type="NCBI Taxonomy" id="111831"/>
    <lineage>
        <taxon>Bacteria</taxon>
        <taxon>Pseudomonadati</taxon>
        <taxon>Pseudomonadota</taxon>
        <taxon>Alphaproteobacteria</taxon>
        <taxon>Rhodospirillales</taxon>
        <taxon>Rhodospirillaceae</taxon>
        <taxon>Defluviicoccus</taxon>
    </lineage>
</organism>
<reference evidence="4 5" key="1">
    <citation type="submission" date="2020-05" db="EMBL/GenBank/DDBJ databases">
        <title>Complete closed genome sequence of Defluviicoccus vanus.</title>
        <authorList>
            <person name="Bessarab I."/>
            <person name="Arumugam K."/>
            <person name="Maszenan A.M."/>
            <person name="Seviour R.J."/>
            <person name="Williams R.B."/>
        </authorList>
    </citation>
    <scope>NUCLEOTIDE SEQUENCE [LARGE SCALE GENOMIC DNA]</scope>
    <source>
        <strain evidence="4 5">Ben 114</strain>
    </source>
</reference>